<organism evidence="3">
    <name type="scientific">Timema genevievae</name>
    <name type="common">Walking stick</name>
    <dbReference type="NCBI Taxonomy" id="629358"/>
    <lineage>
        <taxon>Eukaryota</taxon>
        <taxon>Metazoa</taxon>
        <taxon>Ecdysozoa</taxon>
        <taxon>Arthropoda</taxon>
        <taxon>Hexapoda</taxon>
        <taxon>Insecta</taxon>
        <taxon>Pterygota</taxon>
        <taxon>Neoptera</taxon>
        <taxon>Polyneoptera</taxon>
        <taxon>Phasmatodea</taxon>
        <taxon>Timematodea</taxon>
        <taxon>Timematoidea</taxon>
        <taxon>Timematidae</taxon>
        <taxon>Timema</taxon>
    </lineage>
</organism>
<feature type="compositionally biased region" description="Pro residues" evidence="1">
    <location>
        <begin position="315"/>
        <end position="335"/>
    </location>
</feature>
<feature type="compositionally biased region" description="Pro residues" evidence="1">
    <location>
        <begin position="73"/>
        <end position="88"/>
    </location>
</feature>
<proteinExistence type="predicted"/>
<evidence type="ECO:0000256" key="1">
    <source>
        <dbReference type="SAM" id="MobiDB-lite"/>
    </source>
</evidence>
<feature type="transmembrane region" description="Helical" evidence="2">
    <location>
        <begin position="253"/>
        <end position="275"/>
    </location>
</feature>
<reference evidence="3" key="1">
    <citation type="submission" date="2020-11" db="EMBL/GenBank/DDBJ databases">
        <authorList>
            <person name="Tran Van P."/>
        </authorList>
    </citation>
    <scope>NUCLEOTIDE SEQUENCE</scope>
</reference>
<dbReference type="EMBL" id="OE844335">
    <property type="protein sequence ID" value="CAD7605140.1"/>
    <property type="molecule type" value="Genomic_DNA"/>
</dbReference>
<dbReference type="AlphaFoldDB" id="A0A7R9PQ44"/>
<keyword evidence="2" id="KW-0812">Transmembrane</keyword>
<feature type="region of interest" description="Disordered" evidence="1">
    <location>
        <begin position="66"/>
        <end position="110"/>
    </location>
</feature>
<keyword evidence="2" id="KW-1133">Transmembrane helix</keyword>
<feature type="compositionally biased region" description="Polar residues" evidence="1">
    <location>
        <begin position="92"/>
        <end position="103"/>
    </location>
</feature>
<evidence type="ECO:0000256" key="2">
    <source>
        <dbReference type="SAM" id="Phobius"/>
    </source>
</evidence>
<evidence type="ECO:0000313" key="3">
    <source>
        <dbReference type="EMBL" id="CAD7605140.1"/>
    </source>
</evidence>
<accession>A0A7R9PQ44</accession>
<sequence>MHPTRSYYFSTRSNISHIFVVNQKTLQYCPVDNHLVMCDNPDLWFTLCCLCCDCGLRFGQVYGKNHPSKAETQPPPVISAQPSPPPDYDPTTVDSSGSRQTDTPIAHGELNPPLFMHTSGAIHDLAHALLTVQTSTGALRRLHRTSVEPGPEGQEPIRSVHAVRKFIALTVAPIDGIYPHYLISHSVISLQTLSWVRAEGRDVRATTDMRLTSANVAPGNSSLAEPDPWTNFSNEDSSGEDNDDGFGGSTVDIIILVIGSAVIVLFMVGMCYTCYKMRNRQRQRDRDNARTRFRSTVAVIQVSRSPPVMEQVPNPSAPPVEPVRGVPPPYSPPPGRTITQSSVDKTRGQDCVVFYVLDNTI</sequence>
<feature type="region of interest" description="Disordered" evidence="1">
    <location>
        <begin position="306"/>
        <end position="343"/>
    </location>
</feature>
<name>A0A7R9PQ44_TIMGE</name>
<keyword evidence="2" id="KW-0472">Membrane</keyword>
<gene>
    <name evidence="3" type="ORF">TGEB3V08_LOCUS9421</name>
</gene>
<feature type="region of interest" description="Disordered" evidence="1">
    <location>
        <begin position="215"/>
        <end position="244"/>
    </location>
</feature>
<protein>
    <submittedName>
        <fullName evidence="3">Uncharacterized protein</fullName>
    </submittedName>
</protein>